<proteinExistence type="predicted"/>
<evidence type="ECO:0000313" key="2">
    <source>
        <dbReference type="EMBL" id="MEQ3541362.1"/>
    </source>
</evidence>
<dbReference type="Gene3D" id="3.90.25.10">
    <property type="entry name" value="UDP-galactose 4-epimerase, domain 1"/>
    <property type="match status" value="1"/>
</dbReference>
<evidence type="ECO:0000313" key="3">
    <source>
        <dbReference type="Proteomes" id="UP001464923"/>
    </source>
</evidence>
<dbReference type="Proteomes" id="UP001464923">
    <property type="component" value="Unassembled WGS sequence"/>
</dbReference>
<sequence length="117" mass="12377">MPAPIGPFVDTAIAAGVRRVVMTSGPGLEHFAGHFGDTTAVAEQKVAATGRGTILRASPFAQGFTEDALATGVRARRIALPGAGRRVRRRPARSFRGGAVEQAPLRTRTHRHEGDPQ</sequence>
<gene>
    <name evidence="2" type="ORF">WHI96_21325</name>
</gene>
<keyword evidence="3" id="KW-1185">Reference proteome</keyword>
<feature type="region of interest" description="Disordered" evidence="1">
    <location>
        <begin position="83"/>
        <end position="117"/>
    </location>
</feature>
<reference evidence="2 3" key="1">
    <citation type="submission" date="2024-03" db="EMBL/GenBank/DDBJ databases">
        <title>Draft genome sequence of Pseudonocardia tropica JCM 19149.</title>
        <authorList>
            <person name="Butdee W."/>
            <person name="Duangmal K."/>
        </authorList>
    </citation>
    <scope>NUCLEOTIDE SEQUENCE [LARGE SCALE GENOMIC DNA]</scope>
    <source>
        <strain evidence="2 3">JCM 19149</strain>
    </source>
</reference>
<comment type="caution">
    <text evidence="2">The sequence shown here is derived from an EMBL/GenBank/DDBJ whole genome shotgun (WGS) entry which is preliminary data.</text>
</comment>
<name>A0ABV1JZI8_9PSEU</name>
<dbReference type="Gene3D" id="3.40.50.720">
    <property type="entry name" value="NAD(P)-binding Rossmann-like Domain"/>
    <property type="match status" value="1"/>
</dbReference>
<evidence type="ECO:0000256" key="1">
    <source>
        <dbReference type="SAM" id="MobiDB-lite"/>
    </source>
</evidence>
<protein>
    <submittedName>
        <fullName evidence="2">Uncharacterized protein</fullName>
    </submittedName>
</protein>
<dbReference type="RefSeq" id="WP_345651327.1">
    <property type="nucleotide sequence ID" value="NZ_BAABLY010000077.1"/>
</dbReference>
<accession>A0ABV1JZI8</accession>
<organism evidence="2 3">
    <name type="scientific">Pseudonocardia tropica</name>
    <dbReference type="NCBI Taxonomy" id="681289"/>
    <lineage>
        <taxon>Bacteria</taxon>
        <taxon>Bacillati</taxon>
        <taxon>Actinomycetota</taxon>
        <taxon>Actinomycetes</taxon>
        <taxon>Pseudonocardiales</taxon>
        <taxon>Pseudonocardiaceae</taxon>
        <taxon>Pseudonocardia</taxon>
    </lineage>
</organism>
<dbReference type="EMBL" id="JBEDNP010000014">
    <property type="protein sequence ID" value="MEQ3541362.1"/>
    <property type="molecule type" value="Genomic_DNA"/>
</dbReference>